<sequence>MSSGRKSLGHQKIEIKKMSSESNLQVTFSRRRSGLFKKVDEFCTLCDAKIALVVFSPSENVFSFGHPNIDTVIDRYLSRIPPQNNDIMQFIEARHKTNVCEINDQLTQINNTLDVEKKLGDELSHLQKEYETQFWWTCSHNRMNWIQLEIFKKALKEFRNLVAQHTDRLVI</sequence>
<dbReference type="GO" id="GO:0046983">
    <property type="term" value="F:protein dimerization activity"/>
    <property type="evidence" value="ECO:0007669"/>
    <property type="project" value="InterPro"/>
</dbReference>
<dbReference type="Gene3D" id="3.40.1810.10">
    <property type="entry name" value="Transcription factor, MADS-box"/>
    <property type="match status" value="1"/>
</dbReference>
<reference evidence="7 8" key="1">
    <citation type="submission" date="2023-01" db="EMBL/GenBank/DDBJ databases">
        <authorList>
            <person name="Kreplak J."/>
        </authorList>
    </citation>
    <scope>NUCLEOTIDE SEQUENCE [LARGE SCALE GENOMIC DNA]</scope>
</reference>
<organism evidence="7 8">
    <name type="scientific">Vicia faba</name>
    <name type="common">Broad bean</name>
    <name type="synonym">Faba vulgaris</name>
    <dbReference type="NCBI Taxonomy" id="3906"/>
    <lineage>
        <taxon>Eukaryota</taxon>
        <taxon>Viridiplantae</taxon>
        <taxon>Streptophyta</taxon>
        <taxon>Embryophyta</taxon>
        <taxon>Tracheophyta</taxon>
        <taxon>Spermatophyta</taxon>
        <taxon>Magnoliopsida</taxon>
        <taxon>eudicotyledons</taxon>
        <taxon>Gunneridae</taxon>
        <taxon>Pentapetalae</taxon>
        <taxon>rosids</taxon>
        <taxon>fabids</taxon>
        <taxon>Fabales</taxon>
        <taxon>Fabaceae</taxon>
        <taxon>Papilionoideae</taxon>
        <taxon>50 kb inversion clade</taxon>
        <taxon>NPAAA clade</taxon>
        <taxon>Hologalegina</taxon>
        <taxon>IRL clade</taxon>
        <taxon>Fabeae</taxon>
        <taxon>Vicia</taxon>
    </lineage>
</organism>
<dbReference type="InterPro" id="IPR002100">
    <property type="entry name" value="TF_MADSbox"/>
</dbReference>
<name>A0AAV1A4Y8_VICFA</name>
<keyword evidence="4" id="KW-0804">Transcription</keyword>
<dbReference type="GO" id="GO:0005634">
    <property type="term" value="C:nucleus"/>
    <property type="evidence" value="ECO:0007669"/>
    <property type="project" value="UniProtKB-SubCell"/>
</dbReference>
<dbReference type="EMBL" id="OX451738">
    <property type="protein sequence ID" value="CAI8604956.1"/>
    <property type="molecule type" value="Genomic_DNA"/>
</dbReference>
<keyword evidence="8" id="KW-1185">Reference proteome</keyword>
<accession>A0AAV1A4Y8</accession>
<dbReference type="GO" id="GO:0000978">
    <property type="term" value="F:RNA polymerase II cis-regulatory region sequence-specific DNA binding"/>
    <property type="evidence" value="ECO:0007669"/>
    <property type="project" value="TreeGrafter"/>
</dbReference>
<dbReference type="Gene3D" id="6.10.140.920">
    <property type="match status" value="1"/>
</dbReference>
<evidence type="ECO:0000259" key="6">
    <source>
        <dbReference type="PROSITE" id="PS50066"/>
    </source>
</evidence>
<dbReference type="PRINTS" id="PR00404">
    <property type="entry name" value="MADSDOMAIN"/>
</dbReference>
<evidence type="ECO:0000256" key="2">
    <source>
        <dbReference type="ARBA" id="ARBA00023015"/>
    </source>
</evidence>
<dbReference type="SMART" id="SM00432">
    <property type="entry name" value="MADS"/>
    <property type="match status" value="1"/>
</dbReference>
<evidence type="ECO:0000256" key="3">
    <source>
        <dbReference type="ARBA" id="ARBA00023125"/>
    </source>
</evidence>
<gene>
    <name evidence="7" type="ORF">VFH_III159160</name>
</gene>
<keyword evidence="5" id="KW-0539">Nucleus</keyword>
<dbReference type="InterPro" id="IPR036879">
    <property type="entry name" value="TF_MADSbox_sf"/>
</dbReference>
<proteinExistence type="predicted"/>
<dbReference type="PROSITE" id="PS50066">
    <property type="entry name" value="MADS_BOX_2"/>
    <property type="match status" value="1"/>
</dbReference>
<comment type="subcellular location">
    <subcellularLocation>
        <location evidence="1">Nucleus</location>
    </subcellularLocation>
</comment>
<evidence type="ECO:0000256" key="5">
    <source>
        <dbReference type="ARBA" id="ARBA00023242"/>
    </source>
</evidence>
<dbReference type="FunFam" id="3.40.1810.10:FF:000006">
    <property type="entry name" value="Agamous-like MADS-box protein AGL62"/>
    <property type="match status" value="1"/>
</dbReference>
<dbReference type="PANTHER" id="PTHR11945">
    <property type="entry name" value="MADS BOX PROTEIN"/>
    <property type="match status" value="1"/>
</dbReference>
<dbReference type="GO" id="GO:0000981">
    <property type="term" value="F:DNA-binding transcription factor activity, RNA polymerase II-specific"/>
    <property type="evidence" value="ECO:0007669"/>
    <property type="project" value="TreeGrafter"/>
</dbReference>
<evidence type="ECO:0000313" key="7">
    <source>
        <dbReference type="EMBL" id="CAI8604956.1"/>
    </source>
</evidence>
<dbReference type="SUPFAM" id="SSF55455">
    <property type="entry name" value="SRF-like"/>
    <property type="match status" value="1"/>
</dbReference>
<dbReference type="AlphaFoldDB" id="A0AAV1A4Y8"/>
<evidence type="ECO:0000256" key="1">
    <source>
        <dbReference type="ARBA" id="ARBA00004123"/>
    </source>
</evidence>
<dbReference type="Pfam" id="PF00319">
    <property type="entry name" value="SRF-TF"/>
    <property type="match status" value="1"/>
</dbReference>
<dbReference type="Proteomes" id="UP001157006">
    <property type="component" value="Chromosome 3"/>
</dbReference>
<keyword evidence="3" id="KW-0238">DNA-binding</keyword>
<dbReference type="PANTHER" id="PTHR11945:SF818">
    <property type="entry name" value="AGAMOUS-LIKE MADS-BOX PROTEIN AGL62"/>
    <property type="match status" value="1"/>
</dbReference>
<evidence type="ECO:0000313" key="8">
    <source>
        <dbReference type="Proteomes" id="UP001157006"/>
    </source>
</evidence>
<keyword evidence="2" id="KW-0805">Transcription regulation</keyword>
<evidence type="ECO:0000256" key="4">
    <source>
        <dbReference type="ARBA" id="ARBA00023163"/>
    </source>
</evidence>
<feature type="domain" description="MADS-box" evidence="6">
    <location>
        <begin position="8"/>
        <end position="68"/>
    </location>
</feature>
<protein>
    <recommendedName>
        <fullName evidence="6">MADS-box domain-containing protein</fullName>
    </recommendedName>
</protein>